<gene>
    <name evidence="1" type="ORF">CGLO1086_LOCUS63</name>
</gene>
<protein>
    <submittedName>
        <fullName evidence="1">Uncharacterized protein</fullName>
    </submittedName>
</protein>
<dbReference type="EMBL" id="HBGX01000114">
    <property type="protein sequence ID" value="CAD9549709.1"/>
    <property type="molecule type" value="Transcribed_RNA"/>
</dbReference>
<dbReference type="AlphaFoldDB" id="A0A7S2JL35"/>
<sequence length="127" mass="14605">MSTLYCGNSQQSEYLKDFYDKEHRTYARHALKRPYSQRSLREPMVTTPTTRFDMGNFHAYPVLHDHSAPSRIPLDATQFNYCHSCEISGLPSSHGHVHYYRGHPYCCNGHPFCCHGHPGTLPSPRPL</sequence>
<organism evidence="1">
    <name type="scientific">Cyanoptyche gloeocystis</name>
    <dbReference type="NCBI Taxonomy" id="77922"/>
    <lineage>
        <taxon>Eukaryota</taxon>
        <taxon>Glaucocystophyceae</taxon>
        <taxon>Glaucocystophyceae incertae sedis</taxon>
        <taxon>Cyanoptyche</taxon>
    </lineage>
</organism>
<evidence type="ECO:0000313" key="1">
    <source>
        <dbReference type="EMBL" id="CAD9549709.1"/>
    </source>
</evidence>
<name>A0A7S2JL35_9EUKA</name>
<proteinExistence type="predicted"/>
<accession>A0A7S2JL35</accession>
<reference evidence="1" key="1">
    <citation type="submission" date="2021-01" db="EMBL/GenBank/DDBJ databases">
        <authorList>
            <person name="Corre E."/>
            <person name="Pelletier E."/>
            <person name="Niang G."/>
            <person name="Scheremetjew M."/>
            <person name="Finn R."/>
            <person name="Kale V."/>
            <person name="Holt S."/>
            <person name="Cochrane G."/>
            <person name="Meng A."/>
            <person name="Brown T."/>
            <person name="Cohen L."/>
        </authorList>
    </citation>
    <scope>NUCLEOTIDE SEQUENCE</scope>
    <source>
        <strain evidence="1">SAG4.97</strain>
    </source>
</reference>